<evidence type="ECO:0000313" key="6">
    <source>
        <dbReference type="Proteomes" id="UP000554286"/>
    </source>
</evidence>
<accession>A0A7W6WAR8</accession>
<dbReference type="SUPFAM" id="SSF54631">
    <property type="entry name" value="CBS-domain pair"/>
    <property type="match status" value="1"/>
</dbReference>
<proteinExistence type="predicted"/>
<dbReference type="InterPro" id="IPR046342">
    <property type="entry name" value="CBS_dom_sf"/>
</dbReference>
<comment type="caution">
    <text evidence="5">The sequence shown here is derived from an EMBL/GenBank/DDBJ whole genome shotgun (WGS) entry which is preliminary data.</text>
</comment>
<keyword evidence="5" id="KW-0808">Transferase</keyword>
<reference evidence="5 6" key="1">
    <citation type="submission" date="2020-08" db="EMBL/GenBank/DDBJ databases">
        <title>Genome sequencing of Purple Non-Sulfur Bacteria from various extreme environments.</title>
        <authorList>
            <person name="Mayer M."/>
        </authorList>
    </citation>
    <scope>NUCLEOTIDE SEQUENCE [LARGE SCALE GENOMIC DNA]</scope>
    <source>
        <strain evidence="5 6">JA131</strain>
    </source>
</reference>
<feature type="domain" description="CBS" evidence="4">
    <location>
        <begin position="3"/>
        <end position="63"/>
    </location>
</feature>
<dbReference type="Proteomes" id="UP000554286">
    <property type="component" value="Unassembled WGS sequence"/>
</dbReference>
<dbReference type="Gene3D" id="3.10.580.10">
    <property type="entry name" value="CBS-domain"/>
    <property type="match status" value="1"/>
</dbReference>
<dbReference type="InterPro" id="IPR057736">
    <property type="entry name" value="SAF_PseI/NeuA/NeuB"/>
</dbReference>
<dbReference type="InterPro" id="IPR036237">
    <property type="entry name" value="Xyl_isomerase-like_sf"/>
</dbReference>
<dbReference type="InterPro" id="IPR036732">
    <property type="entry name" value="AFP_Neu5c_C_sf"/>
</dbReference>
<dbReference type="PROSITE" id="PS50844">
    <property type="entry name" value="AFP_LIKE"/>
    <property type="match status" value="1"/>
</dbReference>
<protein>
    <submittedName>
        <fullName evidence="5">N-acetylneuraminate synthase</fullName>
        <ecNumber evidence="5">2.5.1.56</ecNumber>
    </submittedName>
</protein>
<dbReference type="Pfam" id="PF01261">
    <property type="entry name" value="AP_endonuc_2"/>
    <property type="match status" value="1"/>
</dbReference>
<dbReference type="Gene3D" id="3.20.20.70">
    <property type="entry name" value="Aldolase class I"/>
    <property type="match status" value="1"/>
</dbReference>
<dbReference type="EC" id="2.5.1.56" evidence="5"/>
<name>A0A7W6WAR8_9PROT</name>
<dbReference type="SUPFAM" id="SSF51658">
    <property type="entry name" value="Xylose isomerase-like"/>
    <property type="match status" value="1"/>
</dbReference>
<gene>
    <name evidence="5" type="ORF">GGD89_003114</name>
</gene>
<evidence type="ECO:0000259" key="3">
    <source>
        <dbReference type="PROSITE" id="PS50844"/>
    </source>
</evidence>
<dbReference type="GO" id="GO:0050462">
    <property type="term" value="F:N-acetylneuraminate synthase activity"/>
    <property type="evidence" value="ECO:0007669"/>
    <property type="project" value="UniProtKB-EC"/>
</dbReference>
<dbReference type="InterPro" id="IPR051690">
    <property type="entry name" value="PseI-like"/>
</dbReference>
<keyword evidence="6" id="KW-1185">Reference proteome</keyword>
<keyword evidence="1 2" id="KW-0129">CBS domain</keyword>
<dbReference type="GO" id="GO:0047444">
    <property type="term" value="F:N-acylneuraminate-9-phosphate synthase activity"/>
    <property type="evidence" value="ECO:0007669"/>
    <property type="project" value="TreeGrafter"/>
</dbReference>
<dbReference type="RefSeq" id="WP_184046893.1">
    <property type="nucleotide sequence ID" value="NZ_JACIGK010000027.1"/>
</dbReference>
<dbReference type="Gene3D" id="3.90.1210.10">
    <property type="entry name" value="Antifreeze-like/N-acetylneuraminic acid synthase C-terminal domain"/>
    <property type="match status" value="1"/>
</dbReference>
<dbReference type="InterPro" id="IPR013785">
    <property type="entry name" value="Aldolase_TIM"/>
</dbReference>
<dbReference type="GO" id="GO:0016051">
    <property type="term" value="P:carbohydrate biosynthetic process"/>
    <property type="evidence" value="ECO:0007669"/>
    <property type="project" value="InterPro"/>
</dbReference>
<dbReference type="InterPro" id="IPR013132">
    <property type="entry name" value="PseI/NeuA/B-like_N"/>
</dbReference>
<dbReference type="EMBL" id="JACIGK010000027">
    <property type="protein sequence ID" value="MBB4267470.1"/>
    <property type="molecule type" value="Genomic_DNA"/>
</dbReference>
<dbReference type="InterPro" id="IPR000644">
    <property type="entry name" value="CBS_dom"/>
</dbReference>
<evidence type="ECO:0000256" key="2">
    <source>
        <dbReference type="PROSITE-ProRule" id="PRU00703"/>
    </source>
</evidence>
<dbReference type="AlphaFoldDB" id="A0A7W6WAR8"/>
<feature type="domain" description="AFP-like" evidence="3">
    <location>
        <begin position="402"/>
        <end position="460"/>
    </location>
</feature>
<dbReference type="InterPro" id="IPR013974">
    <property type="entry name" value="SAF"/>
</dbReference>
<evidence type="ECO:0000256" key="1">
    <source>
        <dbReference type="ARBA" id="ARBA00023122"/>
    </source>
</evidence>
<evidence type="ECO:0000259" key="4">
    <source>
        <dbReference type="PROSITE" id="PS51371"/>
    </source>
</evidence>
<dbReference type="SUPFAM" id="SSF51269">
    <property type="entry name" value="AFP III-like domain"/>
    <property type="match status" value="1"/>
</dbReference>
<dbReference type="Pfam" id="PF03102">
    <property type="entry name" value="NeuB"/>
    <property type="match status" value="1"/>
</dbReference>
<evidence type="ECO:0000313" key="5">
    <source>
        <dbReference type="EMBL" id="MBB4267470.1"/>
    </source>
</evidence>
<dbReference type="SMART" id="SM00858">
    <property type="entry name" value="SAF"/>
    <property type="match status" value="1"/>
</dbReference>
<organism evidence="5 6">
    <name type="scientific">Roseospira visakhapatnamensis</name>
    <dbReference type="NCBI Taxonomy" id="390880"/>
    <lineage>
        <taxon>Bacteria</taxon>
        <taxon>Pseudomonadati</taxon>
        <taxon>Pseudomonadota</taxon>
        <taxon>Alphaproteobacteria</taxon>
        <taxon>Rhodospirillales</taxon>
        <taxon>Rhodospirillaceae</taxon>
        <taxon>Roseospira</taxon>
    </lineage>
</organism>
<dbReference type="PROSITE" id="PS51371">
    <property type="entry name" value="CBS"/>
    <property type="match status" value="1"/>
</dbReference>
<dbReference type="PANTHER" id="PTHR42966">
    <property type="entry name" value="N-ACETYLNEURAMINATE SYNTHASE"/>
    <property type="match status" value="1"/>
</dbReference>
<dbReference type="Pfam" id="PF08666">
    <property type="entry name" value="SAF"/>
    <property type="match status" value="1"/>
</dbReference>
<dbReference type="InterPro" id="IPR006190">
    <property type="entry name" value="SAF_AFP_Neu5Ac"/>
</dbReference>
<dbReference type="InterPro" id="IPR013022">
    <property type="entry name" value="Xyl_isomerase-like_TIM-brl"/>
</dbReference>
<dbReference type="PANTHER" id="PTHR42966:SF3">
    <property type="entry name" value="BLR5971 PROTEIN"/>
    <property type="match status" value="1"/>
</dbReference>
<dbReference type="CDD" id="cd11615">
    <property type="entry name" value="SAF_NeuB_like"/>
    <property type="match status" value="1"/>
</dbReference>
<sequence length="745" mass="81957">MHITRHTAPYLVLDGTPLLQVLQKIDSNKCGVVFVVDTHGVLCGCLTDGDFRRFIVSAPNPALEAPVSQAMNRTFTAARVSDAGEYINSLFSDRILYVPLLDTQGRVQAIASSLQPPIRIGPFEVSDSAPTVVIAEIGNNHNGSLDSAIELINLAAGAGANCVKFQLRDLSTLYRDAGNDHDEDLGSQYVLDQVSRFQLSPDDLGRAFDHARKVGVLPFCTPSDERSVEILEGLGVEAYKIASADLVNHDLIRAVAALGKPVLLSTGMSLESEIVDAVAVLQQLPSPWVLLHCNAAYPPPFKDINLSFLSRLRTLGACPVGYSGHERGYHVPLAAVALGARVVEKHFTDDRAREGNDHRVSLLPAEFQAMVDAIRQLEDAMGDGVRRISQGEFINREALGKSLVAARAIAAGELIAADDVLVRCPGRGLPPYQKNRLVGRRAKRAVPAMAFFYPSDLEADRVALATYAFRRPWGFPVRYHDYRGLADISNPDLLEFHLSFKDMDLRLSDYLDQPLPLDLVVHAPEVFANDFLLDLASTDAATRDRSIDELQRVVDVCRALTPWFERATRPPIIVNVGGFSRDGFVDRAERDRRYDRVADALSRVDREGVEILPQTMPPFPWLFGGQLHHNLFLDAESSTAFCRATGLRLCLDTSHSKLACTYFGWSFDDFAATVLPFTRHMHLVDARGTDGEGLQIGTGEIAFDRLAALADDLAPGVSFIPEIWQGHKNDGEGFAIALERLQQWF</sequence>
<dbReference type="Gene3D" id="3.20.20.150">
    <property type="entry name" value="Divalent-metal-dependent TIM barrel enzymes"/>
    <property type="match status" value="1"/>
</dbReference>
<dbReference type="SUPFAM" id="SSF51569">
    <property type="entry name" value="Aldolase"/>
    <property type="match status" value="1"/>
</dbReference>